<protein>
    <submittedName>
        <fullName evidence="5">Avidin family protein</fullName>
    </submittedName>
</protein>
<dbReference type="PROSITE" id="PS51326">
    <property type="entry name" value="AVIDIN_2"/>
    <property type="match status" value="1"/>
</dbReference>
<dbReference type="GO" id="GO:0005576">
    <property type="term" value="C:extracellular region"/>
    <property type="evidence" value="ECO:0007669"/>
    <property type="project" value="UniProtKB-SubCell"/>
</dbReference>
<comment type="subcellular location">
    <subcellularLocation>
        <location evidence="1">Secreted</location>
    </subcellularLocation>
</comment>
<keyword evidence="2" id="KW-0964">Secreted</keyword>
<organism evidence="5 6">
    <name type="scientific">Legionella jordanis</name>
    <dbReference type="NCBI Taxonomy" id="456"/>
    <lineage>
        <taxon>Bacteria</taxon>
        <taxon>Pseudomonadati</taxon>
        <taxon>Pseudomonadota</taxon>
        <taxon>Gammaproteobacteria</taxon>
        <taxon>Legionellales</taxon>
        <taxon>Legionellaceae</taxon>
        <taxon>Legionella</taxon>
    </lineage>
</organism>
<dbReference type="InterPro" id="IPR005468">
    <property type="entry name" value="Avidin/str"/>
</dbReference>
<reference evidence="5 6" key="1">
    <citation type="submission" date="2015-11" db="EMBL/GenBank/DDBJ databases">
        <title>Genomic analysis of 38 Legionella species identifies large and diverse effector repertoires.</title>
        <authorList>
            <person name="Burstein D."/>
            <person name="Amaro F."/>
            <person name="Zusman T."/>
            <person name="Lifshitz Z."/>
            <person name="Cohen O."/>
            <person name="Gilbert J.A."/>
            <person name="Pupko T."/>
            <person name="Shuman H.A."/>
            <person name="Segal G."/>
        </authorList>
    </citation>
    <scope>NUCLEOTIDE SEQUENCE [LARGE SCALE GENOMIC DNA]</scope>
    <source>
        <strain evidence="5 6">BL-540</strain>
    </source>
</reference>
<dbReference type="GO" id="GO:0009374">
    <property type="term" value="F:biotin binding"/>
    <property type="evidence" value="ECO:0007669"/>
    <property type="project" value="InterPro"/>
</dbReference>
<dbReference type="Pfam" id="PF01382">
    <property type="entry name" value="Avidin"/>
    <property type="match status" value="1"/>
</dbReference>
<gene>
    <name evidence="5" type="ORF">Ljor_0345</name>
</gene>
<dbReference type="SUPFAM" id="SSF50876">
    <property type="entry name" value="Avidin/streptavidin"/>
    <property type="match status" value="1"/>
</dbReference>
<dbReference type="RefSeq" id="WP_232003954.1">
    <property type="nucleotide sequence ID" value="NZ_CAAAIC010000018.1"/>
</dbReference>
<dbReference type="EMBL" id="LNYJ01000006">
    <property type="protein sequence ID" value="KTD18592.1"/>
    <property type="molecule type" value="Genomic_DNA"/>
</dbReference>
<evidence type="ECO:0000313" key="6">
    <source>
        <dbReference type="Proteomes" id="UP000055035"/>
    </source>
</evidence>
<comment type="caution">
    <text evidence="5">The sequence shown here is derived from an EMBL/GenBank/DDBJ whole genome shotgun (WGS) entry which is preliminary data.</text>
</comment>
<evidence type="ECO:0000256" key="2">
    <source>
        <dbReference type="ARBA" id="ARBA00022525"/>
    </source>
</evidence>
<name>A0A0W0VEP7_9GAMM</name>
<accession>A0A0W0VEP7</accession>
<evidence type="ECO:0000256" key="1">
    <source>
        <dbReference type="ARBA" id="ARBA00004613"/>
    </source>
</evidence>
<keyword evidence="3 4" id="KW-0732">Signal</keyword>
<proteinExistence type="predicted"/>
<keyword evidence="6" id="KW-1185">Reference proteome</keyword>
<evidence type="ECO:0000256" key="4">
    <source>
        <dbReference type="SAM" id="SignalP"/>
    </source>
</evidence>
<feature type="signal peptide" evidence="4">
    <location>
        <begin position="1"/>
        <end position="23"/>
    </location>
</feature>
<evidence type="ECO:0000256" key="3">
    <source>
        <dbReference type="ARBA" id="ARBA00022729"/>
    </source>
</evidence>
<feature type="chain" id="PRO_5006914722" evidence="4">
    <location>
        <begin position="24"/>
        <end position="137"/>
    </location>
</feature>
<sequence>MKLNIRTYAVMMSLSLASHIAFAENTITYQNTRGSILELNFNKQNTLTGAFTTAVASKECQDVIGLARPIIGYIDGTAITFSVNYPTCGSVVTLTGHINSNKDKIDTIAIIAHQMSSITEGPGSQFISQDTFIKSKD</sequence>
<dbReference type="Proteomes" id="UP000055035">
    <property type="component" value="Unassembled WGS sequence"/>
</dbReference>
<dbReference type="PATRIC" id="fig|456.5.peg.366"/>
<dbReference type="Gene3D" id="2.40.128.30">
    <property type="entry name" value="Avidin-like"/>
    <property type="match status" value="1"/>
</dbReference>
<evidence type="ECO:0000313" key="5">
    <source>
        <dbReference type="EMBL" id="KTD18592.1"/>
    </source>
</evidence>
<dbReference type="InterPro" id="IPR036896">
    <property type="entry name" value="Avidin-like_sf"/>
</dbReference>
<dbReference type="AlphaFoldDB" id="A0A0W0VEP7"/>